<dbReference type="GO" id="GO:0019354">
    <property type="term" value="P:siroheme biosynthetic process"/>
    <property type="evidence" value="ECO:0007669"/>
    <property type="project" value="InterPro"/>
</dbReference>
<dbReference type="EC" id="2.1.1.107" evidence="1"/>
<dbReference type="SUPFAM" id="SSF53850">
    <property type="entry name" value="Periplasmic binding protein-like II"/>
    <property type="match status" value="1"/>
</dbReference>
<feature type="domain" description="Porphobilinogen deaminase N-terminal" evidence="7">
    <location>
        <begin position="8"/>
        <end position="210"/>
    </location>
</feature>
<keyword evidence="3 8" id="KW-0808">Transferase</keyword>
<dbReference type="PANTHER" id="PTHR45790:SF3">
    <property type="entry name" value="S-ADENOSYL-L-METHIONINE-DEPENDENT UROPORPHYRINOGEN III METHYLTRANSFERASE, CHLOROPLASTIC"/>
    <property type="match status" value="1"/>
</dbReference>
<dbReference type="InterPro" id="IPR014776">
    <property type="entry name" value="4pyrrole_Mease_sub2"/>
</dbReference>
<evidence type="ECO:0000256" key="5">
    <source>
        <dbReference type="ARBA" id="ARBA00023244"/>
    </source>
</evidence>
<dbReference type="NCBIfam" id="TIGR01469">
    <property type="entry name" value="cobA_cysG_Cterm"/>
    <property type="match status" value="1"/>
</dbReference>
<dbReference type="AlphaFoldDB" id="A0A3B1DEU9"/>
<sequence length="462" mass="51163">MTHNQNTIRVGSRGSKLALVQIDEIKDLLKVQGLTPNFDQKVFITKGDKDKTISLTDASVSDDFFTDTLDKAILNNEIDIAIHSAKDLPQHMHKDLRIFALTKSMDETDAFVGNIHFKDLPKGAKIGTSSLIRLEALKSLNSNIELIDIRGTIEERIKQMQEGKYDGVIIATIALKRLGLKQHIKDIMPWEASPLQGQLAIVGRKKNIKLHELFANIDIRKTYGKVILVGAGPGDPDLFTQKGIKALQKADCVFYDFLVTKDLLEHAPEAEKIPAGKRKGAHSMPQAEINQNLRKAAQKGKGVVRLKGGDPFIFGRGSEEMQYLQSYHIPVEIIPGISSTTAIPALLGIPLTDRRLSSSVAFISAHRQKDCDSEHIEIPNTDTIVFLMGLTKLKEIVSTLRQFKKPPETPMVVISKGSRKEEKVVYGTLADIEQKVLNAKLEAPALIITGKTVAYGYSLHRN</sequence>
<accession>A0A3B1DEU9</accession>
<dbReference type="NCBIfam" id="NF004790">
    <property type="entry name" value="PRK06136.1"/>
    <property type="match status" value="1"/>
</dbReference>
<dbReference type="InterPro" id="IPR003043">
    <property type="entry name" value="Uropor_MeTrfase_CS"/>
</dbReference>
<dbReference type="Gene3D" id="3.40.1010.10">
    <property type="entry name" value="Cobalt-precorrin-4 Transmethylase, Domain 1"/>
    <property type="match status" value="1"/>
</dbReference>
<keyword evidence="5" id="KW-0627">Porphyrin biosynthesis</keyword>
<dbReference type="GO" id="GO:0004418">
    <property type="term" value="F:hydroxymethylbilane synthase activity"/>
    <property type="evidence" value="ECO:0007669"/>
    <property type="project" value="InterPro"/>
</dbReference>
<feature type="domain" description="Tetrapyrrole methylase" evidence="6">
    <location>
        <begin position="225"/>
        <end position="432"/>
    </location>
</feature>
<evidence type="ECO:0000259" key="7">
    <source>
        <dbReference type="Pfam" id="PF01379"/>
    </source>
</evidence>
<name>A0A3B1DEU9_9ZZZZ</name>
<dbReference type="InterPro" id="IPR000878">
    <property type="entry name" value="4pyrrol_Mease"/>
</dbReference>
<dbReference type="GO" id="GO:0004851">
    <property type="term" value="F:uroporphyrin-III C-methyltransferase activity"/>
    <property type="evidence" value="ECO:0007669"/>
    <property type="project" value="UniProtKB-EC"/>
</dbReference>
<dbReference type="Gene3D" id="3.40.190.10">
    <property type="entry name" value="Periplasmic binding protein-like II"/>
    <property type="match status" value="2"/>
</dbReference>
<keyword evidence="4" id="KW-0949">S-adenosyl-L-methionine</keyword>
<dbReference type="PRINTS" id="PR00151">
    <property type="entry name" value="PORPHBDMNASE"/>
</dbReference>
<proteinExistence type="predicted"/>
<evidence type="ECO:0000313" key="8">
    <source>
        <dbReference type="EMBL" id="VAX37381.1"/>
    </source>
</evidence>
<dbReference type="PROSITE" id="PS00840">
    <property type="entry name" value="SUMT_2"/>
    <property type="match status" value="1"/>
</dbReference>
<keyword evidence="2" id="KW-0489">Methyltransferase</keyword>
<dbReference type="Pfam" id="PF00590">
    <property type="entry name" value="TP_methylase"/>
    <property type="match status" value="1"/>
</dbReference>
<dbReference type="NCBIfam" id="TIGR00212">
    <property type="entry name" value="hemC"/>
    <property type="match status" value="1"/>
</dbReference>
<dbReference type="InterPro" id="IPR022417">
    <property type="entry name" value="Porphobilin_deaminase_N"/>
</dbReference>
<evidence type="ECO:0000256" key="1">
    <source>
        <dbReference type="ARBA" id="ARBA00012162"/>
    </source>
</evidence>
<dbReference type="InterPro" id="IPR050161">
    <property type="entry name" value="Siro_Cobalamin_biosynth"/>
</dbReference>
<gene>
    <name evidence="8" type="ORF">MNBD_UNCLBAC01-910</name>
</gene>
<organism evidence="8">
    <name type="scientific">hydrothermal vent metagenome</name>
    <dbReference type="NCBI Taxonomy" id="652676"/>
    <lineage>
        <taxon>unclassified sequences</taxon>
        <taxon>metagenomes</taxon>
        <taxon>ecological metagenomes</taxon>
    </lineage>
</organism>
<dbReference type="InterPro" id="IPR014777">
    <property type="entry name" value="4pyrrole_Mease_sub1"/>
</dbReference>
<dbReference type="PANTHER" id="PTHR45790">
    <property type="entry name" value="SIROHEME SYNTHASE-RELATED"/>
    <property type="match status" value="1"/>
</dbReference>
<dbReference type="GO" id="GO:0032259">
    <property type="term" value="P:methylation"/>
    <property type="evidence" value="ECO:0007669"/>
    <property type="project" value="UniProtKB-KW"/>
</dbReference>
<dbReference type="InterPro" id="IPR006366">
    <property type="entry name" value="CobA/CysG_C"/>
</dbReference>
<dbReference type="InterPro" id="IPR035996">
    <property type="entry name" value="4pyrrol_Methylase_sf"/>
</dbReference>
<dbReference type="EMBL" id="UOGJ01000127">
    <property type="protein sequence ID" value="VAX37381.1"/>
    <property type="molecule type" value="Genomic_DNA"/>
</dbReference>
<evidence type="ECO:0000259" key="6">
    <source>
        <dbReference type="Pfam" id="PF00590"/>
    </source>
</evidence>
<reference evidence="8" key="1">
    <citation type="submission" date="2018-06" db="EMBL/GenBank/DDBJ databases">
        <authorList>
            <person name="Zhirakovskaya E."/>
        </authorList>
    </citation>
    <scope>NUCLEOTIDE SEQUENCE</scope>
</reference>
<dbReference type="CDD" id="cd11642">
    <property type="entry name" value="SUMT"/>
    <property type="match status" value="1"/>
</dbReference>
<dbReference type="Gene3D" id="3.30.950.10">
    <property type="entry name" value="Methyltransferase, Cobalt-precorrin-4 Transmethylase, Domain 2"/>
    <property type="match status" value="1"/>
</dbReference>
<protein>
    <recommendedName>
        <fullName evidence="1">uroporphyrinogen-III C-methyltransferase</fullName>
        <ecNumber evidence="1">2.1.1.107</ecNumber>
    </recommendedName>
</protein>
<dbReference type="FunFam" id="3.40.1010.10:FF:000001">
    <property type="entry name" value="Siroheme synthase"/>
    <property type="match status" value="1"/>
</dbReference>
<dbReference type="Pfam" id="PF01379">
    <property type="entry name" value="Porphobil_deam"/>
    <property type="match status" value="1"/>
</dbReference>
<evidence type="ECO:0000256" key="4">
    <source>
        <dbReference type="ARBA" id="ARBA00022691"/>
    </source>
</evidence>
<evidence type="ECO:0000256" key="2">
    <source>
        <dbReference type="ARBA" id="ARBA00022603"/>
    </source>
</evidence>
<dbReference type="SUPFAM" id="SSF53790">
    <property type="entry name" value="Tetrapyrrole methylase"/>
    <property type="match status" value="1"/>
</dbReference>
<dbReference type="InterPro" id="IPR000860">
    <property type="entry name" value="HemC"/>
</dbReference>
<evidence type="ECO:0000256" key="3">
    <source>
        <dbReference type="ARBA" id="ARBA00022679"/>
    </source>
</evidence>